<keyword evidence="1" id="KW-1185">Reference proteome</keyword>
<organism evidence="1 2">
    <name type="scientific">Acrobeloides nanus</name>
    <dbReference type="NCBI Taxonomy" id="290746"/>
    <lineage>
        <taxon>Eukaryota</taxon>
        <taxon>Metazoa</taxon>
        <taxon>Ecdysozoa</taxon>
        <taxon>Nematoda</taxon>
        <taxon>Chromadorea</taxon>
        <taxon>Rhabditida</taxon>
        <taxon>Tylenchina</taxon>
        <taxon>Cephalobomorpha</taxon>
        <taxon>Cephaloboidea</taxon>
        <taxon>Cephalobidae</taxon>
        <taxon>Acrobeloides</taxon>
    </lineage>
</organism>
<evidence type="ECO:0000313" key="2">
    <source>
        <dbReference type="WBParaSite" id="ACRNAN_scaffold12075.g16349.t1"/>
    </source>
</evidence>
<reference evidence="2" key="1">
    <citation type="submission" date="2022-11" db="UniProtKB">
        <authorList>
            <consortium name="WormBaseParasite"/>
        </authorList>
    </citation>
    <scope>IDENTIFICATION</scope>
</reference>
<name>A0A914CMX3_9BILA</name>
<evidence type="ECO:0000313" key="1">
    <source>
        <dbReference type="Proteomes" id="UP000887540"/>
    </source>
</evidence>
<proteinExistence type="predicted"/>
<accession>A0A914CMX3</accession>
<protein>
    <submittedName>
        <fullName evidence="2">Uncharacterized protein</fullName>
    </submittedName>
</protein>
<dbReference type="WBParaSite" id="ACRNAN_scaffold12075.g16349.t1">
    <property type="protein sequence ID" value="ACRNAN_scaffold12075.g16349.t1"/>
    <property type="gene ID" value="ACRNAN_scaffold12075.g16349"/>
</dbReference>
<dbReference type="Proteomes" id="UP000887540">
    <property type="component" value="Unplaced"/>
</dbReference>
<sequence>MSGLDIE</sequence>